<dbReference type="GO" id="GO:0005634">
    <property type="term" value="C:nucleus"/>
    <property type="evidence" value="ECO:0007669"/>
    <property type="project" value="UniProtKB-SubCell"/>
</dbReference>
<dbReference type="Pfam" id="PF04434">
    <property type="entry name" value="SWIM"/>
    <property type="match status" value="1"/>
</dbReference>
<comment type="caution">
    <text evidence="5">The sequence shown here is derived from an EMBL/GenBank/DDBJ whole genome shotgun (WGS) entry which is preliminary data.</text>
</comment>
<dbReference type="AlphaFoldDB" id="A0A8T0NLQ6"/>
<sequence length="296" mass="33524">MTLFELVEHFDHCLSRLRVNEAILDLVAMSSVPCLEPNASIIEKEAAKSFTPSVFATVQFSIKAAKKCFAIEIEDDGYETIKYIVGREDKGDREYYVECEICVDEGNLKGIRCSCLKLQSLGTPCSHIFFVLGDLKEQRIPKCCVLRRWTRGAKSAFPPIRKSSMYDYTDSVQKYRELCNIGHSASFVASRSPEAYERLKHVLEEEATMMLPNGGENAGKRYGPVLLQAVDVDSTESRDVMDPMYVPGRGAPKKKLKSNKNKSKRKCTLCKGEDHDRRRCSMREEETKLPEDVPDL</sequence>
<evidence type="ECO:0000256" key="3">
    <source>
        <dbReference type="SAM" id="MobiDB-lite"/>
    </source>
</evidence>
<dbReference type="EMBL" id="CM029053">
    <property type="protein sequence ID" value="KAG2550891.1"/>
    <property type="molecule type" value="Genomic_DNA"/>
</dbReference>
<feature type="compositionally biased region" description="Basic residues" evidence="3">
    <location>
        <begin position="251"/>
        <end position="268"/>
    </location>
</feature>
<gene>
    <name evidence="5" type="ORF">PVAP13_9KG311557</name>
</gene>
<keyword evidence="2" id="KW-0539">Nucleus</keyword>
<dbReference type="PANTHER" id="PTHR31669:SF292">
    <property type="entry name" value="OS02G0262500 PROTEIN"/>
    <property type="match status" value="1"/>
</dbReference>
<comment type="subcellular location">
    <subcellularLocation>
        <location evidence="2">Nucleus</location>
    </subcellularLocation>
</comment>
<reference evidence="5" key="1">
    <citation type="submission" date="2020-05" db="EMBL/GenBank/DDBJ databases">
        <title>WGS assembly of Panicum virgatum.</title>
        <authorList>
            <person name="Lovell J.T."/>
            <person name="Jenkins J."/>
            <person name="Shu S."/>
            <person name="Juenger T.E."/>
            <person name="Schmutz J."/>
        </authorList>
    </citation>
    <scope>NUCLEOTIDE SEQUENCE</scope>
    <source>
        <strain evidence="5">AP13</strain>
    </source>
</reference>
<dbReference type="Proteomes" id="UP000823388">
    <property type="component" value="Chromosome 9K"/>
</dbReference>
<keyword evidence="2" id="KW-0862">Zinc</keyword>
<keyword evidence="6" id="KW-1185">Reference proteome</keyword>
<dbReference type="GO" id="GO:0008270">
    <property type="term" value="F:zinc ion binding"/>
    <property type="evidence" value="ECO:0007669"/>
    <property type="project" value="UniProtKB-UniRule"/>
</dbReference>
<dbReference type="PANTHER" id="PTHR31669">
    <property type="entry name" value="PROTEIN FAR1-RELATED SEQUENCE 10-RELATED"/>
    <property type="match status" value="1"/>
</dbReference>
<keyword evidence="1 2" id="KW-0863">Zinc-finger</keyword>
<evidence type="ECO:0000313" key="5">
    <source>
        <dbReference type="EMBL" id="KAG2550891.1"/>
    </source>
</evidence>
<evidence type="ECO:0000256" key="1">
    <source>
        <dbReference type="PROSITE-ProRule" id="PRU00325"/>
    </source>
</evidence>
<evidence type="ECO:0000259" key="4">
    <source>
        <dbReference type="PROSITE" id="PS50966"/>
    </source>
</evidence>
<dbReference type="InterPro" id="IPR007527">
    <property type="entry name" value="Znf_SWIM"/>
</dbReference>
<name>A0A8T0NLQ6_PANVG</name>
<evidence type="ECO:0000256" key="2">
    <source>
        <dbReference type="RuleBase" id="RU367018"/>
    </source>
</evidence>
<proteinExistence type="inferred from homology"/>
<keyword evidence="2" id="KW-0479">Metal-binding</keyword>
<feature type="compositionally biased region" description="Basic and acidic residues" evidence="3">
    <location>
        <begin position="271"/>
        <end position="296"/>
    </location>
</feature>
<protein>
    <recommendedName>
        <fullName evidence="2">Protein FAR1-RELATED SEQUENCE</fullName>
    </recommendedName>
</protein>
<comment type="similarity">
    <text evidence="2">Belongs to the FHY3/FAR1 family.</text>
</comment>
<comment type="function">
    <text evidence="2">Putative transcription activator involved in regulating light control of development.</text>
</comment>
<feature type="domain" description="SWIM-type" evidence="4">
    <location>
        <begin position="95"/>
        <end position="136"/>
    </location>
</feature>
<accession>A0A8T0NLQ6</accession>
<evidence type="ECO:0000313" key="6">
    <source>
        <dbReference type="Proteomes" id="UP000823388"/>
    </source>
</evidence>
<feature type="region of interest" description="Disordered" evidence="3">
    <location>
        <begin position="246"/>
        <end position="296"/>
    </location>
</feature>
<dbReference type="InterPro" id="IPR031052">
    <property type="entry name" value="FHY3/FAR1"/>
</dbReference>
<dbReference type="GO" id="GO:0006355">
    <property type="term" value="P:regulation of DNA-templated transcription"/>
    <property type="evidence" value="ECO:0007669"/>
    <property type="project" value="UniProtKB-UniRule"/>
</dbReference>
<dbReference type="PROSITE" id="PS50966">
    <property type="entry name" value="ZF_SWIM"/>
    <property type="match status" value="1"/>
</dbReference>
<organism evidence="5 6">
    <name type="scientific">Panicum virgatum</name>
    <name type="common">Blackwell switchgrass</name>
    <dbReference type="NCBI Taxonomy" id="38727"/>
    <lineage>
        <taxon>Eukaryota</taxon>
        <taxon>Viridiplantae</taxon>
        <taxon>Streptophyta</taxon>
        <taxon>Embryophyta</taxon>
        <taxon>Tracheophyta</taxon>
        <taxon>Spermatophyta</taxon>
        <taxon>Magnoliopsida</taxon>
        <taxon>Liliopsida</taxon>
        <taxon>Poales</taxon>
        <taxon>Poaceae</taxon>
        <taxon>PACMAD clade</taxon>
        <taxon>Panicoideae</taxon>
        <taxon>Panicodae</taxon>
        <taxon>Paniceae</taxon>
        <taxon>Panicinae</taxon>
        <taxon>Panicum</taxon>
        <taxon>Panicum sect. Hiantes</taxon>
    </lineage>
</organism>